<dbReference type="InterPro" id="IPR039537">
    <property type="entry name" value="Retrotran_Ty1/copia-like"/>
</dbReference>
<proteinExistence type="predicted"/>
<keyword evidence="6" id="KW-1133">Transmembrane helix</keyword>
<dbReference type="Pfam" id="PF07727">
    <property type="entry name" value="RVT_2"/>
    <property type="match status" value="2"/>
</dbReference>
<dbReference type="SUPFAM" id="SSF56672">
    <property type="entry name" value="DNA/RNA polymerases"/>
    <property type="match status" value="1"/>
</dbReference>
<feature type="region of interest" description="Disordered" evidence="5">
    <location>
        <begin position="832"/>
        <end position="859"/>
    </location>
</feature>
<dbReference type="PANTHER" id="PTHR42648:SF26">
    <property type="entry name" value="INTEGRASE CATALYTIC DOMAIN-CONTAINING PROTEIN"/>
    <property type="match status" value="1"/>
</dbReference>
<dbReference type="CDD" id="cd09272">
    <property type="entry name" value="RNase_HI_RT_Ty1"/>
    <property type="match status" value="1"/>
</dbReference>
<evidence type="ECO:0000256" key="2">
    <source>
        <dbReference type="ARBA" id="ARBA00022723"/>
    </source>
</evidence>
<dbReference type="Pfam" id="PF22936">
    <property type="entry name" value="Pol_BBD"/>
    <property type="match status" value="1"/>
</dbReference>
<dbReference type="PANTHER" id="PTHR42648">
    <property type="entry name" value="TRANSPOSASE, PUTATIVE-RELATED"/>
    <property type="match status" value="1"/>
</dbReference>
<name>A0A438H844_VITVI</name>
<feature type="domain" description="Integrase catalytic" evidence="7">
    <location>
        <begin position="558"/>
        <end position="722"/>
    </location>
</feature>
<dbReference type="GO" id="GO:0046872">
    <property type="term" value="F:metal ion binding"/>
    <property type="evidence" value="ECO:0007669"/>
    <property type="project" value="UniProtKB-KW"/>
</dbReference>
<dbReference type="Pfam" id="PF13976">
    <property type="entry name" value="gag_pre-integrs"/>
    <property type="match status" value="1"/>
</dbReference>
<evidence type="ECO:0000313" key="9">
    <source>
        <dbReference type="Proteomes" id="UP000288805"/>
    </source>
</evidence>
<evidence type="ECO:0000256" key="3">
    <source>
        <dbReference type="ARBA" id="ARBA00022750"/>
    </source>
</evidence>
<keyword evidence="2" id="KW-0479">Metal-binding</keyword>
<evidence type="ECO:0000313" key="8">
    <source>
        <dbReference type="EMBL" id="RVW80632.1"/>
    </source>
</evidence>
<dbReference type="Pfam" id="PF14223">
    <property type="entry name" value="Retrotran_gag_2"/>
    <property type="match status" value="1"/>
</dbReference>
<dbReference type="SUPFAM" id="SSF53098">
    <property type="entry name" value="Ribonuclease H-like"/>
    <property type="match status" value="1"/>
</dbReference>
<dbReference type="InterPro" id="IPR057670">
    <property type="entry name" value="SH3_retrovirus"/>
</dbReference>
<keyword evidence="3" id="KW-0064">Aspartyl protease</keyword>
<accession>A0A438H844</accession>
<reference evidence="8 9" key="1">
    <citation type="journal article" date="2018" name="PLoS Genet.">
        <title>Population sequencing reveals clonal diversity and ancestral inbreeding in the grapevine cultivar Chardonnay.</title>
        <authorList>
            <person name="Roach M.J."/>
            <person name="Johnson D.L."/>
            <person name="Bohlmann J."/>
            <person name="van Vuuren H.J."/>
            <person name="Jones S.J."/>
            <person name="Pretorius I.S."/>
            <person name="Schmidt S.A."/>
            <person name="Borneman A.R."/>
        </authorList>
    </citation>
    <scope>NUCLEOTIDE SEQUENCE [LARGE SCALE GENOMIC DNA]</scope>
    <source>
        <strain evidence="9">cv. Chardonnay</strain>
        <tissue evidence="8">Leaf</tissue>
    </source>
</reference>
<dbReference type="Pfam" id="PF00665">
    <property type="entry name" value="rve"/>
    <property type="match status" value="1"/>
</dbReference>
<keyword evidence="6" id="KW-0812">Transmembrane</keyword>
<organism evidence="8 9">
    <name type="scientific">Vitis vinifera</name>
    <name type="common">Grape</name>
    <dbReference type="NCBI Taxonomy" id="29760"/>
    <lineage>
        <taxon>Eukaryota</taxon>
        <taxon>Viridiplantae</taxon>
        <taxon>Streptophyta</taxon>
        <taxon>Embryophyta</taxon>
        <taxon>Tracheophyta</taxon>
        <taxon>Spermatophyta</taxon>
        <taxon>Magnoliopsida</taxon>
        <taxon>eudicotyledons</taxon>
        <taxon>Gunneridae</taxon>
        <taxon>Pentapetalae</taxon>
        <taxon>rosids</taxon>
        <taxon>Vitales</taxon>
        <taxon>Vitaceae</taxon>
        <taxon>Viteae</taxon>
        <taxon>Vitis</taxon>
    </lineage>
</organism>
<evidence type="ECO:0000256" key="1">
    <source>
        <dbReference type="ARBA" id="ARBA00022670"/>
    </source>
</evidence>
<feature type="compositionally biased region" description="Pro residues" evidence="5">
    <location>
        <begin position="849"/>
        <end position="859"/>
    </location>
</feature>
<dbReference type="GO" id="GO:0006508">
    <property type="term" value="P:proteolysis"/>
    <property type="evidence" value="ECO:0007669"/>
    <property type="project" value="UniProtKB-KW"/>
</dbReference>
<dbReference type="GO" id="GO:0003676">
    <property type="term" value="F:nucleic acid binding"/>
    <property type="evidence" value="ECO:0007669"/>
    <property type="project" value="InterPro"/>
</dbReference>
<dbReference type="InterPro" id="IPR001584">
    <property type="entry name" value="Integrase_cat-core"/>
</dbReference>
<evidence type="ECO:0000256" key="4">
    <source>
        <dbReference type="ARBA" id="ARBA00022801"/>
    </source>
</evidence>
<keyword evidence="4" id="KW-0378">Hydrolase</keyword>
<comment type="caution">
    <text evidence="8">The sequence shown here is derived from an EMBL/GenBank/DDBJ whole genome shotgun (WGS) entry which is preliminary data.</text>
</comment>
<protein>
    <submittedName>
        <fullName evidence="8">Retrovirus-related Pol polyprotein from transposon RE1</fullName>
    </submittedName>
</protein>
<dbReference type="InterPro" id="IPR036397">
    <property type="entry name" value="RNaseH_sf"/>
</dbReference>
<dbReference type="PROSITE" id="PS50994">
    <property type="entry name" value="INTEGRASE"/>
    <property type="match status" value="1"/>
</dbReference>
<evidence type="ECO:0000259" key="7">
    <source>
        <dbReference type="PROSITE" id="PS50994"/>
    </source>
</evidence>
<keyword evidence="1" id="KW-0645">Protease</keyword>
<keyword evidence="6" id="KW-0472">Membrane</keyword>
<dbReference type="Pfam" id="PF25597">
    <property type="entry name" value="SH3_retrovirus"/>
    <property type="match status" value="1"/>
</dbReference>
<dbReference type="InterPro" id="IPR013103">
    <property type="entry name" value="RVT_2"/>
</dbReference>
<dbReference type="InterPro" id="IPR025724">
    <property type="entry name" value="GAG-pre-integrase_dom"/>
</dbReference>
<dbReference type="InterPro" id="IPR054722">
    <property type="entry name" value="PolX-like_BBD"/>
</dbReference>
<gene>
    <name evidence="8" type="primary">RE1_3152</name>
    <name evidence="8" type="ORF">CK203_044311</name>
</gene>
<sequence>MEETSRTTSFLPVSFPHPVSSKLDNHNFLVWRKQILTTLRGHKLQHFLSETSVLPSEFLSSDDETQNHVNPKFQDWEQQDQLIMSWLLASITDALLTRMVNCDTSAQVWKTLELYFATQVRAKVTQFKTQLHNTKKGDLSISDYLLKIRNVVDLLALVGHKISVKDHIDAIFEGLPQDYETFIISVNSRLDPYTVEEIEVLLLAQESRIEKNIKIADLSTPSLAHLITTNRNGSPHFNYRASTRNSNFRPPTHSGNGMQHFRGNFTQQGRGRHGRGSWKGNNKPQCQLCGRIGHVVMQCYYRFDQSFTGPSQLQGNRPQGNMAHLHQQLSENFFPGTSSVKPTTAEIIQDNNWYPDSGATHHLTPNLNNLLTKSQFPSSDEVFVGNGKGLPIHHIGHTSFSSSFIPSKTLALKQLLHVPEITKNLLSVSKFAADNHVFFEFHPTSCFVKDLSTRTVLMHGQLKGGLYVFDNTQLKLPLHNSSCFASTALPSKEPTVPASSTSPFTLWHNRLGHPSSHIVSLVLNKCNLPHLNKIPSLICSACCMGKIHKSPFLHSKSSYTKPLELIHTDLWGPISTPSSHGHQYYIHFIDAYSRFTWIYMLKHKSEAFQVFLHFKSQVELQLGHKIKAVQSDWGGEYRSFTQYLTSNGIIHRISCPYTHEQNGLAERKHRHIVEHGIALLAQASLPFKYWDEAFRTSVYLINRLPTPVLKNKSPLEVLFHQKPSYSQLKVFGCMCYPNLRPFNHHKLQFRSIPCTFLGYSLNHKGYKCLSPNGNILISRDVIFDEHAFPFAQRQSQKQTTSSFSSSSTSLPCQTSLPLMVLPSSTSCSTSSPTNPSIFPATSNHNVASQPPPSSAPPFPSHHMITRSKNGIFKPKAYLISTTPTSVPEALQLSHWKQAMTDEYLALLRNNTWDLVPLPTDRKLIGYKWVFKVKENPDGTINKYKARLVAKGFHQIVGFDFNETFSPVVKPTTIRIVLTIALNLQWKVRQLDVNNAFLNGDLHEDIFMHQPQGFIDPVNPNHLNNQFALKDLGDIDYFLGIQVKHTSAGMHLSQAKYISNLLQKTKMLHVKPVPTPMVSNQSLSNSRSAPFSNTQLYRSTVGALQYATITRPDITYSVNRVCQFMQAPLTAHWKVVKRILRYQAGTLHHGLHLQHSSNSHLNITGFCDADWASDVDDRHSIIGYCLFLGPNLVSWHSRKQHTVSKSSTEAEYRSVATLVAEISWLQSLLRELNISSSTTPVIWCDNLSTVYFRLIPFFMLGLSTSKLIFILSQKKFFRSKYKSIMCLPLISWQMSSPRQLLTPDSSPYVPNSVSTKVHPEFEGGCY</sequence>
<dbReference type="GO" id="GO:0004190">
    <property type="term" value="F:aspartic-type endopeptidase activity"/>
    <property type="evidence" value="ECO:0007669"/>
    <property type="project" value="UniProtKB-KW"/>
</dbReference>
<evidence type="ECO:0000256" key="5">
    <source>
        <dbReference type="SAM" id="MobiDB-lite"/>
    </source>
</evidence>
<feature type="transmembrane region" description="Helical" evidence="6">
    <location>
        <begin position="1249"/>
        <end position="1271"/>
    </location>
</feature>
<dbReference type="EMBL" id="QGNW01000263">
    <property type="protein sequence ID" value="RVW80632.1"/>
    <property type="molecule type" value="Genomic_DNA"/>
</dbReference>
<dbReference type="Proteomes" id="UP000288805">
    <property type="component" value="Unassembled WGS sequence"/>
</dbReference>
<dbReference type="GO" id="GO:0015074">
    <property type="term" value="P:DNA integration"/>
    <property type="evidence" value="ECO:0007669"/>
    <property type="project" value="InterPro"/>
</dbReference>
<dbReference type="InterPro" id="IPR012337">
    <property type="entry name" value="RNaseH-like_sf"/>
</dbReference>
<dbReference type="InterPro" id="IPR043502">
    <property type="entry name" value="DNA/RNA_pol_sf"/>
</dbReference>
<dbReference type="Gene3D" id="3.30.420.10">
    <property type="entry name" value="Ribonuclease H-like superfamily/Ribonuclease H"/>
    <property type="match status" value="1"/>
</dbReference>
<evidence type="ECO:0000256" key="6">
    <source>
        <dbReference type="SAM" id="Phobius"/>
    </source>
</evidence>